<protein>
    <submittedName>
        <fullName evidence="2">G protein</fullName>
    </submittedName>
</protein>
<evidence type="ECO:0000256" key="1">
    <source>
        <dbReference type="SAM" id="MobiDB-lite"/>
    </source>
</evidence>
<accession>W6E895</accession>
<feature type="region of interest" description="Disordered" evidence="1">
    <location>
        <begin position="39"/>
        <end position="63"/>
    </location>
</feature>
<organismHost>
    <name type="scientific">Homo sapiens</name>
    <name type="common">Human</name>
    <dbReference type="NCBI Taxonomy" id="9606"/>
</organismHost>
<organism evidence="2">
    <name type="scientific">Human respiratory syncytial virus</name>
    <dbReference type="NCBI Taxonomy" id="11250"/>
    <lineage>
        <taxon>Viruses</taxon>
        <taxon>Riboviria</taxon>
        <taxon>Orthornavirae</taxon>
        <taxon>Negarnaviricota</taxon>
        <taxon>Haploviricotina</taxon>
        <taxon>Monjiviricetes</taxon>
        <taxon>Mononegavirales</taxon>
        <taxon>Pneumoviridae</taxon>
        <taxon>Orthopneumovirus</taxon>
        <taxon>Orthopneumovirus hominis</taxon>
    </lineage>
</organism>
<sequence>KKRREPQTIEPKEVFTTKSREKPTIGRAKNKIRTTLLTSYATRSPEEASEEETLHSTTTEGDISPSYVYITSEYLSQSPSSSYITK</sequence>
<proteinExistence type="predicted"/>
<dbReference type="EMBL" id="KF171928">
    <property type="protein sequence ID" value="AHJ09913.1"/>
    <property type="molecule type" value="Viral_cRNA"/>
</dbReference>
<gene>
    <name evidence="2" type="primary">G</name>
</gene>
<feature type="non-terminal residue" evidence="2">
    <location>
        <position position="1"/>
    </location>
</feature>
<name>W6E895_HRSV</name>
<reference evidence="2" key="1">
    <citation type="journal article" date="2014" name="Infect. Genet. Evol.">
        <title>Genotype circulation pattern of human respiratory syncytial virus in Iran.</title>
        <authorList>
            <person name="Faghihloo E."/>
            <person name="Yavarian J."/>
            <person name="Jandaghi N.Z."/>
            <person name="Shadab A."/>
            <person name="Azad T.M."/>
        </authorList>
    </citation>
    <scope>NUCLEOTIDE SEQUENCE</scope>
    <source>
        <strain evidence="2">Ghom/A/12/1363</strain>
    </source>
</reference>
<evidence type="ECO:0000313" key="2">
    <source>
        <dbReference type="EMBL" id="AHJ09913.1"/>
    </source>
</evidence>